<keyword evidence="8" id="KW-1185">Reference proteome</keyword>
<dbReference type="AlphaFoldDB" id="A0AAV0VLX5"/>
<evidence type="ECO:0000256" key="3">
    <source>
        <dbReference type="ARBA" id="ARBA00022989"/>
    </source>
</evidence>
<sequence>MIFSEFWEEHFQCRYPRSMRTPYNSNYSNECDSKFHLREKIPKFENQLQFVSDSVLAFAHALYDMHSDHCGPNFVGLCEAMKPVKGPELLMYLRKVNFTGKLFEIN</sequence>
<evidence type="ECO:0000256" key="5">
    <source>
        <dbReference type="ARBA" id="ARBA00023180"/>
    </source>
</evidence>
<evidence type="ECO:0000256" key="1">
    <source>
        <dbReference type="ARBA" id="ARBA00004370"/>
    </source>
</evidence>
<evidence type="ECO:0000256" key="4">
    <source>
        <dbReference type="ARBA" id="ARBA00023136"/>
    </source>
</evidence>
<dbReference type="InterPro" id="IPR001828">
    <property type="entry name" value="ANF_lig-bd_rcpt"/>
</dbReference>
<gene>
    <name evidence="7" type="ORF">MEUPH1_LOCUS2279</name>
</gene>
<dbReference type="SUPFAM" id="SSF53822">
    <property type="entry name" value="Periplasmic binding protein-like I"/>
    <property type="match status" value="1"/>
</dbReference>
<evidence type="ECO:0000313" key="7">
    <source>
        <dbReference type="EMBL" id="CAI6345246.1"/>
    </source>
</evidence>
<protein>
    <recommendedName>
        <fullName evidence="6">Receptor ligand binding region domain-containing protein</fullName>
    </recommendedName>
</protein>
<keyword evidence="3" id="KW-1133">Transmembrane helix</keyword>
<dbReference type="GO" id="GO:0016020">
    <property type="term" value="C:membrane"/>
    <property type="evidence" value="ECO:0007669"/>
    <property type="project" value="UniProtKB-SubCell"/>
</dbReference>
<comment type="caution">
    <text evidence="7">The sequence shown here is derived from an EMBL/GenBank/DDBJ whole genome shotgun (WGS) entry which is preliminary data.</text>
</comment>
<dbReference type="Gene3D" id="3.40.50.2300">
    <property type="match status" value="1"/>
</dbReference>
<proteinExistence type="predicted"/>
<accession>A0AAV0VLX5</accession>
<evidence type="ECO:0000259" key="6">
    <source>
        <dbReference type="Pfam" id="PF01094"/>
    </source>
</evidence>
<dbReference type="PANTHER" id="PTHR24060">
    <property type="entry name" value="METABOTROPIC GLUTAMATE RECEPTOR"/>
    <property type="match status" value="1"/>
</dbReference>
<feature type="domain" description="Receptor ligand binding region" evidence="6">
    <location>
        <begin position="30"/>
        <end position="100"/>
    </location>
</feature>
<comment type="subcellular location">
    <subcellularLocation>
        <location evidence="1">Membrane</location>
    </subcellularLocation>
</comment>
<keyword evidence="5" id="KW-0325">Glycoprotein</keyword>
<dbReference type="EMBL" id="CARXXK010000001">
    <property type="protein sequence ID" value="CAI6345246.1"/>
    <property type="molecule type" value="Genomic_DNA"/>
</dbReference>
<name>A0AAV0VLX5_9HEMI</name>
<organism evidence="7 8">
    <name type="scientific">Macrosiphum euphorbiae</name>
    <name type="common">potato aphid</name>
    <dbReference type="NCBI Taxonomy" id="13131"/>
    <lineage>
        <taxon>Eukaryota</taxon>
        <taxon>Metazoa</taxon>
        <taxon>Ecdysozoa</taxon>
        <taxon>Arthropoda</taxon>
        <taxon>Hexapoda</taxon>
        <taxon>Insecta</taxon>
        <taxon>Pterygota</taxon>
        <taxon>Neoptera</taxon>
        <taxon>Paraneoptera</taxon>
        <taxon>Hemiptera</taxon>
        <taxon>Sternorrhyncha</taxon>
        <taxon>Aphidomorpha</taxon>
        <taxon>Aphidoidea</taxon>
        <taxon>Aphididae</taxon>
        <taxon>Macrosiphini</taxon>
        <taxon>Macrosiphum</taxon>
    </lineage>
</organism>
<keyword evidence="4" id="KW-0472">Membrane</keyword>
<keyword evidence="2" id="KW-0812">Transmembrane</keyword>
<dbReference type="InterPro" id="IPR028082">
    <property type="entry name" value="Peripla_BP_I"/>
</dbReference>
<reference evidence="7 8" key="1">
    <citation type="submission" date="2023-01" db="EMBL/GenBank/DDBJ databases">
        <authorList>
            <person name="Whitehead M."/>
        </authorList>
    </citation>
    <scope>NUCLEOTIDE SEQUENCE [LARGE SCALE GENOMIC DNA]</scope>
</reference>
<dbReference type="InterPro" id="IPR050726">
    <property type="entry name" value="mGluR"/>
</dbReference>
<evidence type="ECO:0000313" key="8">
    <source>
        <dbReference type="Proteomes" id="UP001160148"/>
    </source>
</evidence>
<dbReference type="Proteomes" id="UP001160148">
    <property type="component" value="Unassembled WGS sequence"/>
</dbReference>
<evidence type="ECO:0000256" key="2">
    <source>
        <dbReference type="ARBA" id="ARBA00022692"/>
    </source>
</evidence>
<dbReference type="Pfam" id="PF01094">
    <property type="entry name" value="ANF_receptor"/>
    <property type="match status" value="1"/>
</dbReference>